<feature type="compositionally biased region" description="Polar residues" evidence="1">
    <location>
        <begin position="127"/>
        <end position="151"/>
    </location>
</feature>
<organism evidence="2 3">
    <name type="scientific">Colocasia esculenta</name>
    <name type="common">Wild taro</name>
    <name type="synonym">Arum esculentum</name>
    <dbReference type="NCBI Taxonomy" id="4460"/>
    <lineage>
        <taxon>Eukaryota</taxon>
        <taxon>Viridiplantae</taxon>
        <taxon>Streptophyta</taxon>
        <taxon>Embryophyta</taxon>
        <taxon>Tracheophyta</taxon>
        <taxon>Spermatophyta</taxon>
        <taxon>Magnoliopsida</taxon>
        <taxon>Liliopsida</taxon>
        <taxon>Araceae</taxon>
        <taxon>Aroideae</taxon>
        <taxon>Colocasieae</taxon>
        <taxon>Colocasia</taxon>
    </lineage>
</organism>
<feature type="region of interest" description="Disordered" evidence="1">
    <location>
        <begin position="68"/>
        <end position="107"/>
    </location>
</feature>
<proteinExistence type="predicted"/>
<evidence type="ECO:0000313" key="2">
    <source>
        <dbReference type="EMBL" id="MQL68632.1"/>
    </source>
</evidence>
<sequence length="247" mass="27437">MPKSLGYRLRQYRLPDGYFFFLAKIRCSFLDNIASSFSLFSLLSSSFDGSSELPSAALRALDFTNNGTVPLKDTTAPSTPAGLASTEGNNTLDNPPGPSSQQKGTTPWIPHQVFLHNRRKQHPGYPTRSSFTTEGNNTVDTPPGLPSQQKGATQDIVIKEMMPLDQAYRTLLDLKQGLRRSDLQSRTLLRQKGSLTDLNLAQRARAKANGNYCLALRKACRRLKKSLREQIVTMTKGIVTKANRYDD</sequence>
<gene>
    <name evidence="2" type="ORF">Taro_000932</name>
</gene>
<dbReference type="EMBL" id="NMUH01000018">
    <property type="protein sequence ID" value="MQL68632.1"/>
    <property type="molecule type" value="Genomic_DNA"/>
</dbReference>
<dbReference type="AlphaFoldDB" id="A0A843T8J6"/>
<feature type="region of interest" description="Disordered" evidence="1">
    <location>
        <begin position="119"/>
        <end position="151"/>
    </location>
</feature>
<evidence type="ECO:0000313" key="3">
    <source>
        <dbReference type="Proteomes" id="UP000652761"/>
    </source>
</evidence>
<feature type="compositionally biased region" description="Polar residues" evidence="1">
    <location>
        <begin position="86"/>
        <end position="105"/>
    </location>
</feature>
<protein>
    <submittedName>
        <fullName evidence="2">Uncharacterized protein</fullName>
    </submittedName>
</protein>
<accession>A0A843T8J6</accession>
<name>A0A843T8J6_COLES</name>
<reference evidence="2" key="1">
    <citation type="submission" date="2017-07" db="EMBL/GenBank/DDBJ databases">
        <title>Taro Niue Genome Assembly and Annotation.</title>
        <authorList>
            <person name="Atibalentja N."/>
            <person name="Keating K."/>
            <person name="Fields C.J."/>
        </authorList>
    </citation>
    <scope>NUCLEOTIDE SEQUENCE</scope>
    <source>
        <strain evidence="2">Niue_2</strain>
        <tissue evidence="2">Leaf</tissue>
    </source>
</reference>
<comment type="caution">
    <text evidence="2">The sequence shown here is derived from an EMBL/GenBank/DDBJ whole genome shotgun (WGS) entry which is preliminary data.</text>
</comment>
<evidence type="ECO:0000256" key="1">
    <source>
        <dbReference type="SAM" id="MobiDB-lite"/>
    </source>
</evidence>
<keyword evidence="3" id="KW-1185">Reference proteome</keyword>
<dbReference type="Proteomes" id="UP000652761">
    <property type="component" value="Unassembled WGS sequence"/>
</dbReference>